<name>A0A059BJZ7_EUCGR</name>
<dbReference type="Gramene" id="KCW66216">
    <property type="protein sequence ID" value="KCW66216"/>
    <property type="gene ID" value="EUGRSUZ_F00040"/>
</dbReference>
<feature type="region of interest" description="Disordered" evidence="1">
    <location>
        <begin position="1"/>
        <end position="73"/>
    </location>
</feature>
<reference evidence="2" key="1">
    <citation type="submission" date="2013-07" db="EMBL/GenBank/DDBJ databases">
        <title>The genome of Eucalyptus grandis.</title>
        <authorList>
            <person name="Schmutz J."/>
            <person name="Hayes R."/>
            <person name="Myburg A."/>
            <person name="Tuskan G."/>
            <person name="Grattapaglia D."/>
            <person name="Rokhsar D.S."/>
        </authorList>
    </citation>
    <scope>NUCLEOTIDE SEQUENCE</scope>
    <source>
        <tissue evidence="2">Leaf extractions</tissue>
    </source>
</reference>
<sequence length="89" mass="10502">MTRQCILSKRPPRRLIEKQRTREKRRKGKRKKRQSEDRKVFGRAEITETEKSGAEPRKNTGPRGGGGDCYAHLRNNHSGSIMRWWRAIE</sequence>
<evidence type="ECO:0000256" key="1">
    <source>
        <dbReference type="SAM" id="MobiDB-lite"/>
    </source>
</evidence>
<protein>
    <submittedName>
        <fullName evidence="2">Uncharacterized protein</fullName>
    </submittedName>
</protein>
<dbReference type="AlphaFoldDB" id="A0A059BJZ7"/>
<accession>A0A059BJZ7</accession>
<feature type="compositionally biased region" description="Basic residues" evidence="1">
    <location>
        <begin position="21"/>
        <end position="33"/>
    </location>
</feature>
<evidence type="ECO:0000313" key="2">
    <source>
        <dbReference type="EMBL" id="KCW66216.1"/>
    </source>
</evidence>
<proteinExistence type="predicted"/>
<dbReference type="InParanoid" id="A0A059BJZ7"/>
<gene>
    <name evidence="2" type="ORF">EUGRSUZ_F00040</name>
</gene>
<dbReference type="EMBL" id="KK198758">
    <property type="protein sequence ID" value="KCW66216.1"/>
    <property type="molecule type" value="Genomic_DNA"/>
</dbReference>
<feature type="compositionally biased region" description="Basic and acidic residues" evidence="1">
    <location>
        <begin position="34"/>
        <end position="58"/>
    </location>
</feature>
<organism evidence="2">
    <name type="scientific">Eucalyptus grandis</name>
    <name type="common">Flooded gum</name>
    <dbReference type="NCBI Taxonomy" id="71139"/>
    <lineage>
        <taxon>Eukaryota</taxon>
        <taxon>Viridiplantae</taxon>
        <taxon>Streptophyta</taxon>
        <taxon>Embryophyta</taxon>
        <taxon>Tracheophyta</taxon>
        <taxon>Spermatophyta</taxon>
        <taxon>Magnoliopsida</taxon>
        <taxon>eudicotyledons</taxon>
        <taxon>Gunneridae</taxon>
        <taxon>Pentapetalae</taxon>
        <taxon>rosids</taxon>
        <taxon>malvids</taxon>
        <taxon>Myrtales</taxon>
        <taxon>Myrtaceae</taxon>
        <taxon>Myrtoideae</taxon>
        <taxon>Eucalypteae</taxon>
        <taxon>Eucalyptus</taxon>
    </lineage>
</organism>